<organism evidence="2 3">
    <name type="scientific">Oryza meyeriana var. granulata</name>
    <dbReference type="NCBI Taxonomy" id="110450"/>
    <lineage>
        <taxon>Eukaryota</taxon>
        <taxon>Viridiplantae</taxon>
        <taxon>Streptophyta</taxon>
        <taxon>Embryophyta</taxon>
        <taxon>Tracheophyta</taxon>
        <taxon>Spermatophyta</taxon>
        <taxon>Magnoliopsida</taxon>
        <taxon>Liliopsida</taxon>
        <taxon>Poales</taxon>
        <taxon>Poaceae</taxon>
        <taxon>BOP clade</taxon>
        <taxon>Oryzoideae</taxon>
        <taxon>Oryzeae</taxon>
        <taxon>Oryzinae</taxon>
        <taxon>Oryza</taxon>
        <taxon>Oryza meyeriana</taxon>
    </lineage>
</organism>
<gene>
    <name evidence="2" type="ORF">E2562_023892</name>
</gene>
<sequence>MDQRRVGGSPRLSLPPQLRRPTAAPINGGYFPTTPPPPSSVPRRLTGERRRSNTAACWSKEEELELGVSPQPGHRRAPDAGLLAVPKQRTTRRPRTRRHPCSALAPLQPRARQRHVPAAARIRLC</sequence>
<dbReference type="AlphaFoldDB" id="A0A6G1D633"/>
<proteinExistence type="predicted"/>
<accession>A0A6G1D633</accession>
<name>A0A6G1D633_9ORYZ</name>
<feature type="region of interest" description="Disordered" evidence="1">
    <location>
        <begin position="1"/>
        <end position="119"/>
    </location>
</feature>
<evidence type="ECO:0000313" key="3">
    <source>
        <dbReference type="Proteomes" id="UP000479710"/>
    </source>
</evidence>
<keyword evidence="3" id="KW-1185">Reference proteome</keyword>
<protein>
    <submittedName>
        <fullName evidence="2">Uncharacterized protein</fullName>
    </submittedName>
</protein>
<feature type="compositionally biased region" description="Basic residues" evidence="1">
    <location>
        <begin position="89"/>
        <end position="100"/>
    </location>
</feature>
<dbReference type="Proteomes" id="UP000479710">
    <property type="component" value="Unassembled WGS sequence"/>
</dbReference>
<comment type="caution">
    <text evidence="2">The sequence shown here is derived from an EMBL/GenBank/DDBJ whole genome shotgun (WGS) entry which is preliminary data.</text>
</comment>
<evidence type="ECO:0000256" key="1">
    <source>
        <dbReference type="SAM" id="MobiDB-lite"/>
    </source>
</evidence>
<dbReference type="EMBL" id="SPHZ02000007">
    <property type="protein sequence ID" value="KAF0908275.1"/>
    <property type="molecule type" value="Genomic_DNA"/>
</dbReference>
<reference evidence="2 3" key="1">
    <citation type="submission" date="2019-11" db="EMBL/GenBank/DDBJ databases">
        <title>Whole genome sequence of Oryza granulata.</title>
        <authorList>
            <person name="Li W."/>
        </authorList>
    </citation>
    <scope>NUCLEOTIDE SEQUENCE [LARGE SCALE GENOMIC DNA]</scope>
    <source>
        <strain evidence="3">cv. Menghai</strain>
        <tissue evidence="2">Leaf</tissue>
    </source>
</reference>
<feature type="compositionally biased region" description="Low complexity" evidence="1">
    <location>
        <begin position="9"/>
        <end position="21"/>
    </location>
</feature>
<evidence type="ECO:0000313" key="2">
    <source>
        <dbReference type="EMBL" id="KAF0908275.1"/>
    </source>
</evidence>